<feature type="region of interest" description="Disordered" evidence="3">
    <location>
        <begin position="724"/>
        <end position="763"/>
    </location>
</feature>
<comment type="subcellular location">
    <subcellularLocation>
        <location evidence="1">Nucleus</location>
    </subcellularLocation>
</comment>
<keyword evidence="2" id="KW-0539">Nucleus</keyword>
<evidence type="ECO:0000256" key="2">
    <source>
        <dbReference type="ARBA" id="ARBA00023242"/>
    </source>
</evidence>
<evidence type="ECO:0000256" key="1">
    <source>
        <dbReference type="ARBA" id="ARBA00004123"/>
    </source>
</evidence>
<proteinExistence type="predicted"/>
<dbReference type="PANTHER" id="PTHR23010:SF1">
    <property type="entry name" value="MIDNOLIN"/>
    <property type="match status" value="1"/>
</dbReference>
<feature type="compositionally biased region" description="Polar residues" evidence="3">
    <location>
        <begin position="455"/>
        <end position="466"/>
    </location>
</feature>
<feature type="non-terminal residue" evidence="5">
    <location>
        <position position="763"/>
    </location>
</feature>
<feature type="compositionally biased region" description="Low complexity" evidence="3">
    <location>
        <begin position="147"/>
        <end position="171"/>
    </location>
</feature>
<dbReference type="InterPro" id="IPR029071">
    <property type="entry name" value="Ubiquitin-like_domsf"/>
</dbReference>
<keyword evidence="6" id="KW-1185">Reference proteome</keyword>
<dbReference type="Pfam" id="PF00240">
    <property type="entry name" value="ubiquitin"/>
    <property type="match status" value="1"/>
</dbReference>
<organism evidence="5 6">
    <name type="scientific">Iphiclides podalirius</name>
    <name type="common">scarce swallowtail</name>
    <dbReference type="NCBI Taxonomy" id="110791"/>
    <lineage>
        <taxon>Eukaryota</taxon>
        <taxon>Metazoa</taxon>
        <taxon>Ecdysozoa</taxon>
        <taxon>Arthropoda</taxon>
        <taxon>Hexapoda</taxon>
        <taxon>Insecta</taxon>
        <taxon>Pterygota</taxon>
        <taxon>Neoptera</taxon>
        <taxon>Endopterygota</taxon>
        <taxon>Lepidoptera</taxon>
        <taxon>Glossata</taxon>
        <taxon>Ditrysia</taxon>
        <taxon>Papilionoidea</taxon>
        <taxon>Papilionidae</taxon>
        <taxon>Papilioninae</taxon>
        <taxon>Iphiclides</taxon>
    </lineage>
</organism>
<dbReference type="EMBL" id="OW152820">
    <property type="protein sequence ID" value="CAH2075552.1"/>
    <property type="molecule type" value="Genomic_DNA"/>
</dbReference>
<protein>
    <recommendedName>
        <fullName evidence="4">Ubiquitin-like domain-containing protein</fullName>
    </recommendedName>
</protein>
<feature type="compositionally biased region" description="Basic residues" evidence="3">
    <location>
        <begin position="724"/>
        <end position="734"/>
    </location>
</feature>
<dbReference type="SUPFAM" id="SSF54236">
    <property type="entry name" value="Ubiquitin-like"/>
    <property type="match status" value="1"/>
</dbReference>
<sequence>MERATGTEVYGCGSPHSTDITLNIQTTTGGNFSVSLNGKNTVEHLKKLVSKKLKVSKDRICLLHRESQLRDGTLEENGLLDGSRVILLPSVETGLLSQRPENSVMQALELLNDTQVNDFLSGKSPLNLTMRLGDHMMLIQLQLSTLNSGSSSGTRSLRTSTPTKSSSSMSTKSDHTESPSLQSVPQKSLKSEELSLDSDKIKHETAAPILQKQDLEMLQNAFDLYRSMAEEKYGHKSEPSKEEILDTTSCTMSDLSDTSLEAEQSPIKSLSNLVSSPMDASASESREVTIANSVKSSLIDLLSSNKLSNDVLPSTSAMCDKPYASTSSLTPDSSLSDDSDNFADQSSFLAESTIDEYPMENLFNSAIDKGLFEVQDESMMDREISNLATTSHGSQESPNGALPSFQSLNEPLKNKRFQYLLHKTSKFKHPIGQNKQKAFMQSVVNKHKKRMQMRQEMQSQPSTSRTEPYVASAKKPTSLNTMTTEDLATPSTSKTVPFKAPDAPKKPQRASATPPVDTKALIEASKNLTQKLKRLSKEVLTNKLDLRMAEESLRTKFGPGAVIESMKHHGKGIYSGTFSGTLNPALQDRYGRPKRDISTIIHILNDLLCASPPISTLAQKDSKHICSLGIPDEANKCMCSQPSCSYGQCDGHSPSTSVSAAKTCSCQIKDCQCVRLDPNLCPTCAGKSTSGEMCKKCDTAKTLAMENSKTKCKLEQLRLVMQQKKQRREARKLKTLPYTSTPPKGIGSPDPATPMQEEIETVA</sequence>
<dbReference type="Proteomes" id="UP000837857">
    <property type="component" value="Chromosome 8"/>
</dbReference>
<feature type="domain" description="Ubiquitin-like" evidence="4">
    <location>
        <begin position="20"/>
        <end position="94"/>
    </location>
</feature>
<accession>A0ABN8J799</accession>
<feature type="region of interest" description="Disordered" evidence="3">
    <location>
        <begin position="315"/>
        <end position="340"/>
    </location>
</feature>
<evidence type="ECO:0000313" key="5">
    <source>
        <dbReference type="EMBL" id="CAH2075552.1"/>
    </source>
</evidence>
<feature type="region of interest" description="Disordered" evidence="3">
    <location>
        <begin position="452"/>
        <end position="516"/>
    </location>
</feature>
<dbReference type="InterPro" id="IPR039336">
    <property type="entry name" value="Midnolin"/>
</dbReference>
<reference evidence="5" key="1">
    <citation type="submission" date="2022-03" db="EMBL/GenBank/DDBJ databases">
        <authorList>
            <person name="Martin H S."/>
        </authorList>
    </citation>
    <scope>NUCLEOTIDE SEQUENCE</scope>
</reference>
<dbReference type="Gene3D" id="3.10.20.90">
    <property type="entry name" value="Phosphatidylinositol 3-kinase Catalytic Subunit, Chain A, domain 1"/>
    <property type="match status" value="1"/>
</dbReference>
<feature type="region of interest" description="Disordered" evidence="3">
    <location>
        <begin position="147"/>
        <end position="199"/>
    </location>
</feature>
<evidence type="ECO:0000313" key="6">
    <source>
        <dbReference type="Proteomes" id="UP000837857"/>
    </source>
</evidence>
<evidence type="ECO:0000259" key="4">
    <source>
        <dbReference type="PROSITE" id="PS50053"/>
    </source>
</evidence>
<feature type="compositionally biased region" description="Polar residues" evidence="3">
    <location>
        <begin position="475"/>
        <end position="495"/>
    </location>
</feature>
<dbReference type="PROSITE" id="PS50053">
    <property type="entry name" value="UBIQUITIN_2"/>
    <property type="match status" value="1"/>
</dbReference>
<name>A0ABN8J799_9NEOP</name>
<feature type="compositionally biased region" description="Low complexity" evidence="3">
    <location>
        <begin position="325"/>
        <end position="334"/>
    </location>
</feature>
<evidence type="ECO:0000256" key="3">
    <source>
        <dbReference type="SAM" id="MobiDB-lite"/>
    </source>
</evidence>
<dbReference type="SMART" id="SM00213">
    <property type="entry name" value="UBQ"/>
    <property type="match status" value="1"/>
</dbReference>
<feature type="compositionally biased region" description="Basic and acidic residues" evidence="3">
    <location>
        <begin position="189"/>
        <end position="199"/>
    </location>
</feature>
<dbReference type="PANTHER" id="PTHR23010">
    <property type="entry name" value="MIDNOLIN"/>
    <property type="match status" value="1"/>
</dbReference>
<gene>
    <name evidence="5" type="ORF">IPOD504_LOCUS16892</name>
</gene>
<dbReference type="InterPro" id="IPR000626">
    <property type="entry name" value="Ubiquitin-like_dom"/>
</dbReference>